<dbReference type="Proteomes" id="UP000002875">
    <property type="component" value="Chromosome"/>
</dbReference>
<dbReference type="RefSeq" id="WP_015029096.1">
    <property type="nucleotide sequence ID" value="NC_018748.1"/>
</dbReference>
<protein>
    <recommendedName>
        <fullName evidence="3">DUF4174 domain-containing protein</fullName>
    </recommendedName>
</protein>
<evidence type="ECO:0000313" key="2">
    <source>
        <dbReference type="Proteomes" id="UP000002875"/>
    </source>
</evidence>
<name>A0ABN4AQJ3_EMTOG</name>
<evidence type="ECO:0000313" key="1">
    <source>
        <dbReference type="EMBL" id="AFK03399.1"/>
    </source>
</evidence>
<gene>
    <name evidence="1" type="ordered locus">Emtol_2261</name>
</gene>
<dbReference type="EMBL" id="CP002961">
    <property type="protein sequence ID" value="AFK03399.1"/>
    <property type="molecule type" value="Genomic_DNA"/>
</dbReference>
<keyword evidence="2" id="KW-1185">Reference proteome</keyword>
<proteinExistence type="predicted"/>
<evidence type="ECO:0008006" key="3">
    <source>
        <dbReference type="Google" id="ProtNLM"/>
    </source>
</evidence>
<sequence>MKTPFFISLFLIAFEGFSQKITSITLLESTRGFRREIIVTEKEYILDENSIIFKKKLIPTEWNEMMKVCEKLKFEELKDFKSLSNKRAKDAALQTSITIHVGRRKFKSSTFDHDNPPRELMALLNELRKL</sequence>
<organism evidence="1 2">
    <name type="scientific">Emticicia oligotrophica (strain DSM 17448 / CIP 109782 / MTCC 6937 / GPTSA100-15)</name>
    <dbReference type="NCBI Taxonomy" id="929562"/>
    <lineage>
        <taxon>Bacteria</taxon>
        <taxon>Pseudomonadati</taxon>
        <taxon>Bacteroidota</taxon>
        <taxon>Cytophagia</taxon>
        <taxon>Cytophagales</taxon>
        <taxon>Leadbetterellaceae</taxon>
        <taxon>Emticicia</taxon>
    </lineage>
</organism>
<accession>A0ABN4AQJ3</accession>
<reference evidence="1 2" key="1">
    <citation type="submission" date="2011-07" db="EMBL/GenBank/DDBJ databases">
        <title>The complete genome of chromosome of Emticicia oligotrophica DSM 17448.</title>
        <authorList>
            <consortium name="US DOE Joint Genome Institute (JGI-PGF)"/>
            <person name="Lucas S."/>
            <person name="Han J."/>
            <person name="Lapidus A."/>
            <person name="Bruce D."/>
            <person name="Goodwin L."/>
            <person name="Pitluck S."/>
            <person name="Peters L."/>
            <person name="Kyrpides N."/>
            <person name="Mavromatis K."/>
            <person name="Ivanova N."/>
            <person name="Ovchinnikova G."/>
            <person name="Teshima H."/>
            <person name="Detter J.C."/>
            <person name="Tapia R."/>
            <person name="Han C."/>
            <person name="Land M."/>
            <person name="Hauser L."/>
            <person name="Markowitz V."/>
            <person name="Cheng J.-F."/>
            <person name="Hugenholtz P."/>
            <person name="Woyke T."/>
            <person name="Wu D."/>
            <person name="Tindall B."/>
            <person name="Pomrenke H."/>
            <person name="Brambilla E."/>
            <person name="Klenk H.-P."/>
            <person name="Eisen J.A."/>
        </authorList>
    </citation>
    <scope>NUCLEOTIDE SEQUENCE [LARGE SCALE GENOMIC DNA]</scope>
    <source>
        <strain evidence="1 2">DSM 17448</strain>
    </source>
</reference>